<proteinExistence type="predicted"/>
<protein>
    <submittedName>
        <fullName evidence="2">Transposase</fullName>
    </submittedName>
</protein>
<organism evidence="1 2">
    <name type="scientific">Haemonchus contortus</name>
    <name type="common">Barber pole worm</name>
    <dbReference type="NCBI Taxonomy" id="6289"/>
    <lineage>
        <taxon>Eukaryota</taxon>
        <taxon>Metazoa</taxon>
        <taxon>Ecdysozoa</taxon>
        <taxon>Nematoda</taxon>
        <taxon>Chromadorea</taxon>
        <taxon>Rhabditida</taxon>
        <taxon>Rhabditina</taxon>
        <taxon>Rhabditomorpha</taxon>
        <taxon>Strongyloidea</taxon>
        <taxon>Trichostrongylidae</taxon>
        <taxon>Haemonchus</taxon>
    </lineage>
</organism>
<evidence type="ECO:0000313" key="2">
    <source>
        <dbReference type="WBParaSite" id="HCON_00114150-00001"/>
    </source>
</evidence>
<dbReference type="AlphaFoldDB" id="A0A7I4YM12"/>
<dbReference type="Proteomes" id="UP000025227">
    <property type="component" value="Unplaced"/>
</dbReference>
<reference evidence="2" key="1">
    <citation type="submission" date="2020-12" db="UniProtKB">
        <authorList>
            <consortium name="WormBaseParasite"/>
        </authorList>
    </citation>
    <scope>IDENTIFICATION</scope>
    <source>
        <strain evidence="2">MHco3</strain>
    </source>
</reference>
<accession>A0A7I4YM12</accession>
<keyword evidence="1" id="KW-1185">Reference proteome</keyword>
<name>A0A7I4YM12_HAECO</name>
<dbReference type="WBParaSite" id="HCON_00114150-00001">
    <property type="protein sequence ID" value="HCON_00114150-00001"/>
    <property type="gene ID" value="HCON_00114150"/>
</dbReference>
<evidence type="ECO:0000313" key="1">
    <source>
        <dbReference type="Proteomes" id="UP000025227"/>
    </source>
</evidence>
<sequence length="94" mass="11068">MMNDVAPELSRRERAVWGAFEKIQQLHERAVSASHRVKVFWSPKRQAAKGAPAHAKETKTRLAGYDRDELRRHYRRQLEQINDQKRHKTFGESS</sequence>